<dbReference type="EMBL" id="BLPG01000001">
    <property type="protein sequence ID" value="GFJ88890.1"/>
    <property type="molecule type" value="Genomic_DNA"/>
</dbReference>
<dbReference type="Pfam" id="PF08281">
    <property type="entry name" value="Sigma70_r4_2"/>
    <property type="match status" value="1"/>
</dbReference>
<dbReference type="GO" id="GO:0016987">
    <property type="term" value="F:sigma factor activity"/>
    <property type="evidence" value="ECO:0007669"/>
    <property type="project" value="UniProtKB-KW"/>
</dbReference>
<reference evidence="7 8" key="1">
    <citation type="submission" date="2020-03" db="EMBL/GenBank/DDBJ databases">
        <title>Whole genome shotgun sequence of Phytohabitans rumicis NBRC 108638.</title>
        <authorList>
            <person name="Komaki H."/>
            <person name="Tamura T."/>
        </authorList>
    </citation>
    <scope>NUCLEOTIDE SEQUENCE [LARGE SCALE GENOMIC DNA]</scope>
    <source>
        <strain evidence="7 8">NBRC 108638</strain>
    </source>
</reference>
<evidence type="ECO:0000256" key="4">
    <source>
        <dbReference type="ARBA" id="ARBA00023163"/>
    </source>
</evidence>
<keyword evidence="4" id="KW-0804">Transcription</keyword>
<dbReference type="InterPro" id="IPR007627">
    <property type="entry name" value="RNA_pol_sigma70_r2"/>
</dbReference>
<dbReference type="SUPFAM" id="SSF88946">
    <property type="entry name" value="Sigma2 domain of RNA polymerase sigma factors"/>
    <property type="match status" value="1"/>
</dbReference>
<dbReference type="GO" id="GO:0000428">
    <property type="term" value="C:DNA-directed RNA polymerase complex"/>
    <property type="evidence" value="ECO:0007669"/>
    <property type="project" value="UniProtKB-KW"/>
</dbReference>
<protein>
    <submittedName>
        <fullName evidence="7">DNA-directed RNA polymerase sigma-70 factor</fullName>
    </submittedName>
</protein>
<evidence type="ECO:0000256" key="2">
    <source>
        <dbReference type="ARBA" id="ARBA00023015"/>
    </source>
</evidence>
<dbReference type="Pfam" id="PF04542">
    <property type="entry name" value="Sigma70_r2"/>
    <property type="match status" value="1"/>
</dbReference>
<dbReference type="NCBIfam" id="TIGR02937">
    <property type="entry name" value="sigma70-ECF"/>
    <property type="match status" value="1"/>
</dbReference>
<dbReference type="InterPro" id="IPR013325">
    <property type="entry name" value="RNA_pol_sigma_r2"/>
</dbReference>
<dbReference type="GO" id="GO:0006352">
    <property type="term" value="P:DNA-templated transcription initiation"/>
    <property type="evidence" value="ECO:0007669"/>
    <property type="project" value="InterPro"/>
</dbReference>
<reference evidence="7 8" key="2">
    <citation type="submission" date="2020-03" db="EMBL/GenBank/DDBJ databases">
        <authorList>
            <person name="Ichikawa N."/>
            <person name="Kimura A."/>
            <person name="Kitahashi Y."/>
            <person name="Uohara A."/>
        </authorList>
    </citation>
    <scope>NUCLEOTIDE SEQUENCE [LARGE SCALE GENOMIC DNA]</scope>
    <source>
        <strain evidence="7 8">NBRC 108638</strain>
    </source>
</reference>
<comment type="caution">
    <text evidence="7">The sequence shown here is derived from an EMBL/GenBank/DDBJ whole genome shotgun (WGS) entry which is preliminary data.</text>
</comment>
<comment type="similarity">
    <text evidence="1">Belongs to the sigma-70 factor family. ECF subfamily.</text>
</comment>
<dbReference type="AlphaFoldDB" id="A0A6V8KZW6"/>
<keyword evidence="7" id="KW-0240">DNA-directed RNA polymerase</keyword>
<organism evidence="7 8">
    <name type="scientific">Phytohabitans rumicis</name>
    <dbReference type="NCBI Taxonomy" id="1076125"/>
    <lineage>
        <taxon>Bacteria</taxon>
        <taxon>Bacillati</taxon>
        <taxon>Actinomycetota</taxon>
        <taxon>Actinomycetes</taxon>
        <taxon>Micromonosporales</taxon>
        <taxon>Micromonosporaceae</taxon>
    </lineage>
</organism>
<dbReference type="PANTHER" id="PTHR43133">
    <property type="entry name" value="RNA POLYMERASE ECF-TYPE SIGMA FACTO"/>
    <property type="match status" value="1"/>
</dbReference>
<feature type="domain" description="RNA polymerase sigma factor 70 region 4 type 2" evidence="6">
    <location>
        <begin position="134"/>
        <end position="185"/>
    </location>
</feature>
<dbReference type="SUPFAM" id="SSF88659">
    <property type="entry name" value="Sigma3 and sigma4 domains of RNA polymerase sigma factors"/>
    <property type="match status" value="1"/>
</dbReference>
<dbReference type="InterPro" id="IPR013324">
    <property type="entry name" value="RNA_pol_sigma_r3/r4-like"/>
</dbReference>
<dbReference type="PANTHER" id="PTHR43133:SF25">
    <property type="entry name" value="RNA POLYMERASE SIGMA FACTOR RFAY-RELATED"/>
    <property type="match status" value="1"/>
</dbReference>
<feature type="domain" description="RNA polymerase sigma-70 region 2" evidence="5">
    <location>
        <begin position="33"/>
        <end position="103"/>
    </location>
</feature>
<evidence type="ECO:0000256" key="3">
    <source>
        <dbReference type="ARBA" id="ARBA00023082"/>
    </source>
</evidence>
<dbReference type="Gene3D" id="1.10.10.10">
    <property type="entry name" value="Winged helix-like DNA-binding domain superfamily/Winged helix DNA-binding domain"/>
    <property type="match status" value="1"/>
</dbReference>
<evidence type="ECO:0000313" key="7">
    <source>
        <dbReference type="EMBL" id="GFJ88890.1"/>
    </source>
</evidence>
<dbReference type="InterPro" id="IPR039425">
    <property type="entry name" value="RNA_pol_sigma-70-like"/>
</dbReference>
<gene>
    <name evidence="7" type="primary">rpoE_7</name>
    <name evidence="7" type="ORF">Prum_025320</name>
</gene>
<evidence type="ECO:0000259" key="6">
    <source>
        <dbReference type="Pfam" id="PF08281"/>
    </source>
</evidence>
<dbReference type="RefSeq" id="WP_173076435.1">
    <property type="nucleotide sequence ID" value="NZ_BAABJB010000014.1"/>
</dbReference>
<keyword evidence="8" id="KW-1185">Reference proteome</keyword>
<dbReference type="InterPro" id="IPR036388">
    <property type="entry name" value="WH-like_DNA-bd_sf"/>
</dbReference>
<proteinExistence type="inferred from homology"/>
<dbReference type="Proteomes" id="UP000482960">
    <property type="component" value="Unassembled WGS sequence"/>
</dbReference>
<dbReference type="GO" id="GO:0003677">
    <property type="term" value="F:DNA binding"/>
    <property type="evidence" value="ECO:0007669"/>
    <property type="project" value="InterPro"/>
</dbReference>
<sequence length="198" mass="22077">MNAPPEADRDVRRADDLAVLVESRADPERFEALFDRYYPEIHRYARGRLGAAAADDVASETFLIGFRGRRDFDGGPSGGHVRAWLYGIATNLIRRHHRDEERRFNAMVRVPADPVDAGHDERVVVRLSAERIRGELAAALAELPARDRDVLLLMALGGLDHHEIAAALDIPYGTVCSRLNRVRRKVRAALGVDPTLPD</sequence>
<dbReference type="Gene3D" id="1.10.1740.10">
    <property type="match status" value="1"/>
</dbReference>
<keyword evidence="2" id="KW-0805">Transcription regulation</keyword>
<evidence type="ECO:0000256" key="1">
    <source>
        <dbReference type="ARBA" id="ARBA00010641"/>
    </source>
</evidence>
<dbReference type="InterPro" id="IPR014284">
    <property type="entry name" value="RNA_pol_sigma-70_dom"/>
</dbReference>
<accession>A0A6V8KZW6</accession>
<dbReference type="InterPro" id="IPR013249">
    <property type="entry name" value="RNA_pol_sigma70_r4_t2"/>
</dbReference>
<name>A0A6V8KZW6_9ACTN</name>
<keyword evidence="3" id="KW-0731">Sigma factor</keyword>
<evidence type="ECO:0000259" key="5">
    <source>
        <dbReference type="Pfam" id="PF04542"/>
    </source>
</evidence>
<evidence type="ECO:0000313" key="8">
    <source>
        <dbReference type="Proteomes" id="UP000482960"/>
    </source>
</evidence>